<keyword evidence="2" id="KW-0863">Zinc-finger</keyword>
<gene>
    <name evidence="5" type="ORF">SCAR479_12439</name>
</gene>
<evidence type="ECO:0000313" key="6">
    <source>
        <dbReference type="Proteomes" id="UP001465668"/>
    </source>
</evidence>
<feature type="domain" description="MYND-type" evidence="4">
    <location>
        <begin position="160"/>
        <end position="187"/>
    </location>
</feature>
<evidence type="ECO:0000313" key="5">
    <source>
        <dbReference type="EMBL" id="KAK9770879.1"/>
    </source>
</evidence>
<dbReference type="Pfam" id="PF01753">
    <property type="entry name" value="zf-MYND"/>
    <property type="match status" value="1"/>
</dbReference>
<evidence type="ECO:0000259" key="4">
    <source>
        <dbReference type="Pfam" id="PF01753"/>
    </source>
</evidence>
<sequence length="198" mass="22975">MATSQKPQSFTDRKYFLPFEDCPAEYDWFEHYTVEAGPGEPVPKGTRRKSQHWCLLGEIVQEENFLRPRLVCKDRKGDKFVVAFYPEDQSDMPRILNKFRKGYTIAIFYPVQHEFLDMSSGIRVEDTDQTMIIPLSLRDVLQMNEDVIAHATVPDGKRKCHGCGEMKEKLNKCGRCEMVYYCGKARQLFSNQSLIEAC</sequence>
<dbReference type="Gene3D" id="6.10.140.2220">
    <property type="match status" value="1"/>
</dbReference>
<reference evidence="5 6" key="1">
    <citation type="submission" date="2024-02" db="EMBL/GenBank/DDBJ databases">
        <title>First draft genome assembly of two strains of Seiridium cardinale.</title>
        <authorList>
            <person name="Emiliani G."/>
            <person name="Scali E."/>
        </authorList>
    </citation>
    <scope>NUCLEOTIDE SEQUENCE [LARGE SCALE GENOMIC DNA]</scope>
    <source>
        <strain evidence="5 6">BM-138-000479</strain>
    </source>
</reference>
<keyword evidence="1" id="KW-0479">Metal-binding</keyword>
<evidence type="ECO:0000256" key="1">
    <source>
        <dbReference type="ARBA" id="ARBA00022723"/>
    </source>
</evidence>
<accession>A0ABR2XAV0</accession>
<keyword evidence="6" id="KW-1185">Reference proteome</keyword>
<proteinExistence type="predicted"/>
<dbReference type="Proteomes" id="UP001465668">
    <property type="component" value="Unassembled WGS sequence"/>
</dbReference>
<dbReference type="InterPro" id="IPR002893">
    <property type="entry name" value="Znf_MYND"/>
</dbReference>
<name>A0ABR2XAV0_9PEZI</name>
<evidence type="ECO:0000256" key="3">
    <source>
        <dbReference type="ARBA" id="ARBA00022833"/>
    </source>
</evidence>
<comment type="caution">
    <text evidence="5">The sequence shown here is derived from an EMBL/GenBank/DDBJ whole genome shotgun (WGS) entry which is preliminary data.</text>
</comment>
<protein>
    <submittedName>
        <fullName evidence="5">MYND-type zinc finger protein samB</fullName>
    </submittedName>
</protein>
<organism evidence="5 6">
    <name type="scientific">Seiridium cardinale</name>
    <dbReference type="NCBI Taxonomy" id="138064"/>
    <lineage>
        <taxon>Eukaryota</taxon>
        <taxon>Fungi</taxon>
        <taxon>Dikarya</taxon>
        <taxon>Ascomycota</taxon>
        <taxon>Pezizomycotina</taxon>
        <taxon>Sordariomycetes</taxon>
        <taxon>Xylariomycetidae</taxon>
        <taxon>Amphisphaeriales</taxon>
        <taxon>Sporocadaceae</taxon>
        <taxon>Seiridium</taxon>
    </lineage>
</organism>
<dbReference type="SUPFAM" id="SSF144232">
    <property type="entry name" value="HIT/MYND zinc finger-like"/>
    <property type="match status" value="1"/>
</dbReference>
<evidence type="ECO:0000256" key="2">
    <source>
        <dbReference type="ARBA" id="ARBA00022771"/>
    </source>
</evidence>
<dbReference type="EMBL" id="JARVKM010000084">
    <property type="protein sequence ID" value="KAK9770879.1"/>
    <property type="molecule type" value="Genomic_DNA"/>
</dbReference>
<keyword evidence="3" id="KW-0862">Zinc</keyword>